<evidence type="ECO:0000313" key="2">
    <source>
        <dbReference type="EMBL" id="MCF7544265.1"/>
    </source>
</evidence>
<dbReference type="InterPro" id="IPR004045">
    <property type="entry name" value="Glutathione_S-Trfase_N"/>
</dbReference>
<evidence type="ECO:0000313" key="3">
    <source>
        <dbReference type="Proteomes" id="UP001162905"/>
    </source>
</evidence>
<accession>A0ABS9I940</accession>
<dbReference type="Proteomes" id="UP001162905">
    <property type="component" value="Unassembled WGS sequence"/>
</dbReference>
<dbReference type="InterPro" id="IPR036282">
    <property type="entry name" value="Glutathione-S-Trfase_C_sf"/>
</dbReference>
<proteinExistence type="predicted"/>
<dbReference type="PROSITE" id="PS50404">
    <property type="entry name" value="GST_NTER"/>
    <property type="match status" value="1"/>
</dbReference>
<reference evidence="2" key="1">
    <citation type="submission" date="2022-01" db="EMBL/GenBank/DDBJ databases">
        <title>Pseudomonas sp. nov. isolated from Antarctic regolith.</title>
        <authorList>
            <person name="Novakova D."/>
            <person name="Sedlar K."/>
        </authorList>
    </citation>
    <scope>NUCLEOTIDE SEQUENCE</scope>
    <source>
        <strain evidence="2">P2647</strain>
    </source>
</reference>
<name>A0ABS9I940_9PSED</name>
<feature type="domain" description="GST N-terminal" evidence="1">
    <location>
        <begin position="1"/>
        <end position="48"/>
    </location>
</feature>
<sequence length="119" mass="12760">MKRSGENLSELPARCSLGQSPVIDDGETILAVSNAILNDLAAKYGDGRWLSASRYLAEDEPTIADVPACSSVSYIVDMPALKNEPCLIRTWLSAIGSLPHVVKLHPSKSSYTHGCAPSY</sequence>
<evidence type="ECO:0000259" key="1">
    <source>
        <dbReference type="PROSITE" id="PS50404"/>
    </source>
</evidence>
<dbReference type="SUPFAM" id="SSF47616">
    <property type="entry name" value="GST C-terminal domain-like"/>
    <property type="match status" value="1"/>
</dbReference>
<gene>
    <name evidence="2" type="ORF">L4G47_18880</name>
</gene>
<keyword evidence="3" id="KW-1185">Reference proteome</keyword>
<protein>
    <recommendedName>
        <fullName evidence="1">GST N-terminal domain-containing protein</fullName>
    </recommendedName>
</protein>
<comment type="caution">
    <text evidence="2">The sequence shown here is derived from an EMBL/GenBank/DDBJ whole genome shotgun (WGS) entry which is preliminary data.</text>
</comment>
<organism evidence="2 3">
    <name type="scientific">Pseudomonas petrae</name>
    <dbReference type="NCBI Taxonomy" id="2912190"/>
    <lineage>
        <taxon>Bacteria</taxon>
        <taxon>Pseudomonadati</taxon>
        <taxon>Pseudomonadota</taxon>
        <taxon>Gammaproteobacteria</taxon>
        <taxon>Pseudomonadales</taxon>
        <taxon>Pseudomonadaceae</taxon>
        <taxon>Pseudomonas</taxon>
    </lineage>
</organism>
<dbReference type="EMBL" id="JAKJXH010000021">
    <property type="protein sequence ID" value="MCF7544265.1"/>
    <property type="molecule type" value="Genomic_DNA"/>
</dbReference>
<dbReference type="Gene3D" id="3.40.30.10">
    <property type="entry name" value="Glutaredoxin"/>
    <property type="match status" value="1"/>
</dbReference>